<keyword evidence="2" id="KW-0862">Zinc</keyword>
<evidence type="ECO:0000256" key="1">
    <source>
        <dbReference type="ARBA" id="ARBA00009940"/>
    </source>
</evidence>
<keyword evidence="2" id="KW-0863">Zinc-finger</keyword>
<dbReference type="PANTHER" id="PTHR22166:SF12">
    <property type="entry name" value="ENDOPLASMIC RETICULUM JUNCTION FORMATION PROTEIN LUNAPARK"/>
    <property type="match status" value="1"/>
</dbReference>
<comment type="subcellular location">
    <subcellularLocation>
        <location evidence="2">Endoplasmic reticulum membrane</location>
        <topology evidence="2">Multi-pass membrane protein</topology>
    </subcellularLocation>
</comment>
<dbReference type="InterPro" id="IPR040115">
    <property type="entry name" value="Lnp"/>
</dbReference>
<evidence type="ECO:0000313" key="6">
    <source>
        <dbReference type="WBParaSite" id="nRc.2.0.1.t21964-RA"/>
    </source>
</evidence>
<feature type="compositionally biased region" description="Basic and acidic residues" evidence="3">
    <location>
        <begin position="260"/>
        <end position="273"/>
    </location>
</feature>
<feature type="domain" description="Lunapark zinc ribbon" evidence="4">
    <location>
        <begin position="163"/>
        <end position="213"/>
    </location>
</feature>
<proteinExistence type="inferred from homology"/>
<feature type="transmembrane region" description="Helical" evidence="2">
    <location>
        <begin position="75"/>
        <end position="97"/>
    </location>
</feature>
<dbReference type="Proteomes" id="UP000887565">
    <property type="component" value="Unplaced"/>
</dbReference>
<reference evidence="6" key="1">
    <citation type="submission" date="2022-11" db="UniProtKB">
        <authorList>
            <consortium name="WormBaseParasite"/>
        </authorList>
    </citation>
    <scope>IDENTIFICATION</scope>
</reference>
<evidence type="ECO:0000256" key="3">
    <source>
        <dbReference type="SAM" id="MobiDB-lite"/>
    </source>
</evidence>
<feature type="region of interest" description="Disordered" evidence="3">
    <location>
        <begin position="223"/>
        <end position="273"/>
    </location>
</feature>
<keyword evidence="2" id="KW-0812">Transmembrane</keyword>
<protein>
    <recommendedName>
        <fullName evidence="2">Endoplasmic reticulum junction formation protein lunapark</fullName>
    </recommendedName>
</protein>
<dbReference type="GO" id="GO:0071788">
    <property type="term" value="P:endoplasmic reticulum tubular network maintenance"/>
    <property type="evidence" value="ECO:0007669"/>
    <property type="project" value="UniProtKB-UniRule"/>
</dbReference>
<organism evidence="5 6">
    <name type="scientific">Romanomermis culicivorax</name>
    <name type="common">Nematode worm</name>
    <dbReference type="NCBI Taxonomy" id="13658"/>
    <lineage>
        <taxon>Eukaryota</taxon>
        <taxon>Metazoa</taxon>
        <taxon>Ecdysozoa</taxon>
        <taxon>Nematoda</taxon>
        <taxon>Enoplea</taxon>
        <taxon>Dorylaimia</taxon>
        <taxon>Mermithida</taxon>
        <taxon>Mermithoidea</taxon>
        <taxon>Mermithidae</taxon>
        <taxon>Romanomermis</taxon>
    </lineage>
</organism>
<feature type="region of interest" description="Disordered" evidence="3">
    <location>
        <begin position="133"/>
        <end position="152"/>
    </location>
</feature>
<feature type="compositionally biased region" description="Polar residues" evidence="3">
    <location>
        <begin position="247"/>
        <end position="256"/>
    </location>
</feature>
<sequence>MGNIIFRKPLTTLERLEKLEESILNAEEYRKTTQLSQKRYVAYLIIFSSLVYLLAFVVGYFYYYPLTALDMFLRLIPLILFPFLIIGLKILGCWWFVLRLESNDQFLERTKRKRRDILDQQRNAKLLADSFGEKSSDDSMNMTQMKSPEKRLPRPIMPHNRSVFDKLIDYFLVDGPENRYALICKFCFGHNGMALLEDFKNLSYKCAYCHAFNGCAAKADTQNGDDEKIGTKSPKQRSELSPCADNANKSTKNSPVLNGVDKKSTNSLRTKVD</sequence>
<dbReference type="GO" id="GO:1903373">
    <property type="term" value="P:positive regulation of endoplasmic reticulum tubular network organization"/>
    <property type="evidence" value="ECO:0007669"/>
    <property type="project" value="UniProtKB-UniRule"/>
</dbReference>
<keyword evidence="2" id="KW-0479">Metal-binding</keyword>
<dbReference type="InterPro" id="IPR019273">
    <property type="entry name" value="Lunapark_Znf"/>
</dbReference>
<feature type="transmembrane region" description="Helical" evidence="2">
    <location>
        <begin position="40"/>
        <end position="63"/>
    </location>
</feature>
<evidence type="ECO:0000259" key="4">
    <source>
        <dbReference type="Pfam" id="PF10058"/>
    </source>
</evidence>
<keyword evidence="2" id="KW-0472">Membrane</keyword>
<dbReference type="WBParaSite" id="nRc.2.0.1.t21964-RA">
    <property type="protein sequence ID" value="nRc.2.0.1.t21964-RA"/>
    <property type="gene ID" value="nRc.2.0.1.g21964"/>
</dbReference>
<dbReference type="GO" id="GO:0098826">
    <property type="term" value="C:endoplasmic reticulum tubular network membrane"/>
    <property type="evidence" value="ECO:0007669"/>
    <property type="project" value="UniProtKB-UniRule"/>
</dbReference>
<comment type="domain">
    <text evidence="2">The C4-type zinc finger motif is necessary both for its ER three-way tubular junction localization and formation.</text>
</comment>
<keyword evidence="2" id="KW-1133">Transmembrane helix</keyword>
<evidence type="ECO:0000313" key="5">
    <source>
        <dbReference type="Proteomes" id="UP000887565"/>
    </source>
</evidence>
<dbReference type="GO" id="GO:0008270">
    <property type="term" value="F:zinc ion binding"/>
    <property type="evidence" value="ECO:0007669"/>
    <property type="project" value="UniProtKB-KW"/>
</dbReference>
<keyword evidence="5" id="KW-1185">Reference proteome</keyword>
<comment type="function">
    <text evidence="2">Plays a role in determining ER morphology.</text>
</comment>
<dbReference type="AlphaFoldDB" id="A0A915J8B5"/>
<dbReference type="OMA" id="CALICEK"/>
<name>A0A915J8B5_ROMCU</name>
<accession>A0A915J8B5</accession>
<dbReference type="Pfam" id="PF10058">
    <property type="entry name" value="Zn_ribbon_10"/>
    <property type="match status" value="1"/>
</dbReference>
<evidence type="ECO:0000256" key="2">
    <source>
        <dbReference type="RuleBase" id="RU367073"/>
    </source>
</evidence>
<dbReference type="PANTHER" id="PTHR22166">
    <property type="entry name" value="ENDOPLASMIC RETICULUM JUNCTION FORMATION PROTEIN LUNAPARK"/>
    <property type="match status" value="1"/>
</dbReference>
<keyword evidence="2" id="KW-0256">Endoplasmic reticulum</keyword>
<comment type="similarity">
    <text evidence="1 2">Belongs to the lunapark family.</text>
</comment>